<dbReference type="SUPFAM" id="SSF53822">
    <property type="entry name" value="Periplasmic binding protein-like I"/>
    <property type="match status" value="3"/>
</dbReference>
<evidence type="ECO:0000256" key="6">
    <source>
        <dbReference type="SAM" id="MobiDB-lite"/>
    </source>
</evidence>
<dbReference type="Gene3D" id="3.40.50.2300">
    <property type="match status" value="6"/>
</dbReference>
<evidence type="ECO:0000256" key="3">
    <source>
        <dbReference type="ARBA" id="ARBA00022989"/>
    </source>
</evidence>
<reference evidence="10 11" key="1">
    <citation type="submission" date="2022-01" db="EMBL/GenBank/DDBJ databases">
        <title>A chromosomal length assembly of Cordylochernes scorpioides.</title>
        <authorList>
            <person name="Zeh D."/>
            <person name="Zeh J."/>
        </authorList>
    </citation>
    <scope>NUCLEOTIDE SEQUENCE [LARGE SCALE GENOMIC DNA]</scope>
    <source>
        <strain evidence="10">IN4F17</strain>
        <tissue evidence="10">Whole Body</tissue>
    </source>
</reference>
<feature type="transmembrane region" description="Helical" evidence="7">
    <location>
        <begin position="1652"/>
        <end position="1672"/>
    </location>
</feature>
<feature type="domain" description="Receptor ligand binding region" evidence="9">
    <location>
        <begin position="1117"/>
        <end position="1473"/>
    </location>
</feature>
<dbReference type="InterPro" id="IPR050726">
    <property type="entry name" value="mGluR"/>
</dbReference>
<feature type="transmembrane region" description="Helical" evidence="7">
    <location>
        <begin position="1588"/>
        <end position="1608"/>
    </location>
</feature>
<feature type="domain" description="Receptor ligand binding region" evidence="9">
    <location>
        <begin position="557"/>
        <end position="729"/>
    </location>
</feature>
<feature type="transmembrane region" description="Helical" evidence="7">
    <location>
        <begin position="1684"/>
        <end position="1706"/>
    </location>
</feature>
<feature type="transmembrane region" description="Helical" evidence="7">
    <location>
        <begin position="1552"/>
        <end position="1576"/>
    </location>
</feature>
<keyword evidence="3 7" id="KW-1133">Transmembrane helix</keyword>
<dbReference type="InterPro" id="IPR017978">
    <property type="entry name" value="GPCR_3_C"/>
</dbReference>
<keyword evidence="2 7" id="KW-0812">Transmembrane</keyword>
<accession>A0ABY6K3T1</accession>
<dbReference type="Pfam" id="PF01094">
    <property type="entry name" value="ANF_receptor"/>
    <property type="match status" value="3"/>
</dbReference>
<dbReference type="InterPro" id="IPR001828">
    <property type="entry name" value="ANF_lig-bd_rcpt"/>
</dbReference>
<dbReference type="Pfam" id="PF00003">
    <property type="entry name" value="7tm_3"/>
    <property type="match status" value="1"/>
</dbReference>
<name>A0ABY6K3T1_9ARAC</name>
<feature type="compositionally biased region" description="Polar residues" evidence="6">
    <location>
        <begin position="1843"/>
        <end position="1852"/>
    </location>
</feature>
<evidence type="ECO:0000313" key="10">
    <source>
        <dbReference type="EMBL" id="UYV63521.1"/>
    </source>
</evidence>
<feature type="region of interest" description="Disordered" evidence="6">
    <location>
        <begin position="1"/>
        <end position="21"/>
    </location>
</feature>
<feature type="domain" description="G-protein coupled receptors family 3 profile" evidence="8">
    <location>
        <begin position="1549"/>
        <end position="1761"/>
    </location>
</feature>
<evidence type="ECO:0000256" key="5">
    <source>
        <dbReference type="ARBA" id="ARBA00023180"/>
    </source>
</evidence>
<feature type="non-terminal residue" evidence="10">
    <location>
        <position position="1"/>
    </location>
</feature>
<dbReference type="Proteomes" id="UP001235939">
    <property type="component" value="Chromosome 02"/>
</dbReference>
<evidence type="ECO:0000256" key="4">
    <source>
        <dbReference type="ARBA" id="ARBA00023136"/>
    </source>
</evidence>
<keyword evidence="5" id="KW-0325">Glycoprotein</keyword>
<evidence type="ECO:0000313" key="11">
    <source>
        <dbReference type="Proteomes" id="UP001235939"/>
    </source>
</evidence>
<protein>
    <submittedName>
        <fullName evidence="10">Uncharacterized protein</fullName>
    </submittedName>
</protein>
<gene>
    <name evidence="10" type="ORF">LAZ67_2004452</name>
</gene>
<evidence type="ECO:0000259" key="8">
    <source>
        <dbReference type="Pfam" id="PF00003"/>
    </source>
</evidence>
<proteinExistence type="predicted"/>
<comment type="subcellular location">
    <subcellularLocation>
        <location evidence="1">Membrane</location>
        <topology evidence="1">Multi-pass membrane protein</topology>
    </subcellularLocation>
</comment>
<organism evidence="10 11">
    <name type="scientific">Cordylochernes scorpioides</name>
    <dbReference type="NCBI Taxonomy" id="51811"/>
    <lineage>
        <taxon>Eukaryota</taxon>
        <taxon>Metazoa</taxon>
        <taxon>Ecdysozoa</taxon>
        <taxon>Arthropoda</taxon>
        <taxon>Chelicerata</taxon>
        <taxon>Arachnida</taxon>
        <taxon>Pseudoscorpiones</taxon>
        <taxon>Cheliferoidea</taxon>
        <taxon>Chernetidae</taxon>
        <taxon>Cordylochernes</taxon>
    </lineage>
</organism>
<feature type="domain" description="Receptor ligand binding region" evidence="9">
    <location>
        <begin position="123"/>
        <end position="354"/>
    </location>
</feature>
<evidence type="ECO:0000256" key="1">
    <source>
        <dbReference type="ARBA" id="ARBA00004141"/>
    </source>
</evidence>
<sequence length="1883" mass="204959">MAPDICQSPTPPASASNQRGSGTFVLSYDSRRSEVIEPNFVYVAALCDPEHVCSSCIKVRQGRGEDQESADGEDGSTAVLGSGAPLYVAVTVPLHEAGPGPLQCGPRLRPESVLALEATLWALRGLQVGAVVVDTCGSPLLAARRLLRHPQAVVAAISLGGPAETRAVAELMAPLNVTTVSAHRADRVLHVSPSQERISHAVLSTLRSAGWTHVALVHSSGEKDSANIFQQLAEKEGICVATQVEINEFNNTREALDEVLRTRKRGVTAVVLWCNEADTTQFFHDVHHAANEGLVRPGDFAWLSAGDWGYHLDTIRGSETEALGALVFRPQMDEDPELVDYMKTLNPAHGGTSWLTELWNQEVHCTSQDPKCTGSLPAWGPLIWGAARAAGAVATGVVRLRREVCPQEQGLCPRLLRQPHLRELLAGAVRRSEVFTPSGHGEVPVDVFNLQMVPGNGFAYQKFCCDGGCKVLCCDQVGYYDHQLHQVANAATYGPDGSRKPLASRRSSCSDCGSCGHVETARFPSPDGIILVGVFPVHHRGALPFQCGALRDVSSVEAFLWALDAVNSDNSLGVKLGGLAIDSCSNRDKAYRDATNILSGKDTVTGLLVHQTSTELNPLAELAAPLGLPVILPLSVDISPQVSTSLVPLAPSHQELSSLVSSVLLRLQWTHVSLLTSAARQDLAQHFSTVADQAGIHLALMETIPTGAYDMSALVARVEDKQRRGARLVSFNLTHTNFNPIHVLHRKKSVQCGILWTVHDFRESRVLTTCTPTSCVDGDCFSVRFDHSGVFRVVVSFLTSKDLDLYLEAMGSPRGTVLLHAALGDDLSPLLRHPEAALGALVLRPGSPNLPGLERHLRLGNATWINPWLHEACPNGPPCQLRTGPLPLATAQGVFAVARTLEELRRALCPPTGPVVCPQLREKLPGVLLPPLRAVTQYEVVVANYVRVGPGQTAFLPVGSFHAGQLALNVSVLRGYDPNTGRDIALESVRTFCLDCSPVRGPPDALQVNLPLMPSLMSPSMRQSPSRKVRLKYEITFSSPPMSWTSVAPMPMLDASVWLNATKCYVRSYCSLMQYSCVQVNPKSGFVLATFLSVHEASDSGFFRCGNFSSPAALQSLAAVILALSRGPRNGVQLGARIMDFCGRKQLALERLFTLYQNSDPKSIIASLSFDMSAARELGPVLQSLQVPQITVASPSEPFALAPPATDQLQPLALFLKAFSWDYVYVIHSNDDYGSKTTKEFLKVANANGICLADYFTLPNEATSEVIIESFLGHLVDSQARVIVVIADDALKARRILQAAKVAKVLSKYVWVLNEVWDNDKYILNTIKDAPLDIFSVKTQGLVNKEFKESFSKLNLDNPGSIPKEWLEEFWQHNFHCQLPSSRVVQKQYSDICSRTEKLDVESMVQNRLVFQTIKSVEAVGEGLNRFLKRHCSLTVKNIEECGANARTELAKEIKSALECQDCKNSAGGQQIFQWKMAKDFHSSYVLSEIGLWNSGQWTYLKNATSLNYVLGKLPASTCTTEECGKCTNLIATQEALMVAGRDGVLSRLKTAWGVTITSLSVLGIFFVLVCTLYFLMSFPVSVGTTILGYMILMGVMALYGVNFAFLLAPPSEALFALGLAYSVVFSGMVIKVFNTWRRQRKNCEGMSPMGLLLQAVLLASVQGGIIALWLTLGGGTRSDVQEFAVALTYPGFLACIAALLAGVTWWDRESRWMLACCGLTAAVWSSWGLAVWGLGHVARPAVAANLVCATGVMLCLYLRKVYLYSKLSRDREMKMRLQPSSPNPASLYGTLHDNLSPVLFGQSMTRYDNVSVTGSQATLNNNSTKKIFGSRSKVREDDARSDSSGSVQVQGTDLYPLDMYDGGSQFQPYRHRDTDTLPFARS</sequence>
<feature type="transmembrane region" description="Helical" evidence="7">
    <location>
        <begin position="1713"/>
        <end position="1736"/>
    </location>
</feature>
<evidence type="ECO:0000256" key="7">
    <source>
        <dbReference type="SAM" id="Phobius"/>
    </source>
</evidence>
<dbReference type="PANTHER" id="PTHR24060">
    <property type="entry name" value="METABOTROPIC GLUTAMATE RECEPTOR"/>
    <property type="match status" value="1"/>
</dbReference>
<feature type="transmembrane region" description="Helical" evidence="7">
    <location>
        <begin position="1742"/>
        <end position="1760"/>
    </location>
</feature>
<evidence type="ECO:0000256" key="2">
    <source>
        <dbReference type="ARBA" id="ARBA00022692"/>
    </source>
</evidence>
<feature type="region of interest" description="Disordered" evidence="6">
    <location>
        <begin position="1829"/>
        <end position="1883"/>
    </location>
</feature>
<dbReference type="InterPro" id="IPR028082">
    <property type="entry name" value="Peripla_BP_I"/>
</dbReference>
<dbReference type="EMBL" id="CP092864">
    <property type="protein sequence ID" value="UYV63521.1"/>
    <property type="molecule type" value="Genomic_DNA"/>
</dbReference>
<feature type="transmembrane region" description="Helical" evidence="7">
    <location>
        <begin position="1614"/>
        <end position="1631"/>
    </location>
</feature>
<evidence type="ECO:0000259" key="9">
    <source>
        <dbReference type="Pfam" id="PF01094"/>
    </source>
</evidence>
<keyword evidence="4 7" id="KW-0472">Membrane</keyword>
<keyword evidence="11" id="KW-1185">Reference proteome</keyword>